<evidence type="ECO:0000256" key="2">
    <source>
        <dbReference type="ARBA" id="ARBA00008685"/>
    </source>
</evidence>
<keyword evidence="11 13" id="KW-1071">Ligand-gated ion channel</keyword>
<dbReference type="Pfam" id="PF01094">
    <property type="entry name" value="ANF_receptor"/>
    <property type="match status" value="1"/>
</dbReference>
<evidence type="ECO:0000313" key="15">
    <source>
        <dbReference type="EnsemblPlants" id="EMT06987"/>
    </source>
</evidence>
<keyword evidence="3 13" id="KW-0813">Transport</keyword>
<dbReference type="PANTHER" id="PTHR18966">
    <property type="entry name" value="IONOTROPIC GLUTAMATE RECEPTOR"/>
    <property type="match status" value="1"/>
</dbReference>
<dbReference type="InterPro" id="IPR015683">
    <property type="entry name" value="Ionotropic_Glu_rcpt"/>
</dbReference>
<dbReference type="InterPro" id="IPR044440">
    <property type="entry name" value="GABAb_receptor_plant_PBP1"/>
</dbReference>
<dbReference type="CDD" id="cd19990">
    <property type="entry name" value="PBP1_GABAb_receptor_plant"/>
    <property type="match status" value="1"/>
</dbReference>
<reference evidence="15" key="1">
    <citation type="submission" date="2015-06" db="UniProtKB">
        <authorList>
            <consortium name="EnsemblPlants"/>
        </authorList>
    </citation>
    <scope>IDENTIFICATION</scope>
</reference>
<feature type="domain" description="Ionotropic glutamate receptor C-terminal" evidence="14">
    <location>
        <begin position="471"/>
        <end position="787"/>
    </location>
</feature>
<evidence type="ECO:0000256" key="5">
    <source>
        <dbReference type="ARBA" id="ARBA00022729"/>
    </source>
</evidence>
<comment type="similarity">
    <text evidence="2 13">Belongs to the glutamate-gated ion channel (TC 1.A.10.1) family.</text>
</comment>
<evidence type="ECO:0000256" key="6">
    <source>
        <dbReference type="ARBA" id="ARBA00022989"/>
    </source>
</evidence>
<comment type="function">
    <text evidence="13">Glutamate-gated receptor that probably acts as non-selective cation channel.</text>
</comment>
<comment type="subcellular location">
    <subcellularLocation>
        <location evidence="1">Membrane</location>
        <topology evidence="1">Multi-pass membrane protein</topology>
    </subcellularLocation>
</comment>
<dbReference type="InterPro" id="IPR001828">
    <property type="entry name" value="ANF_lig-bd_rcpt"/>
</dbReference>
<keyword evidence="10" id="KW-0325">Glycoprotein</keyword>
<proteinExistence type="inferred from homology"/>
<dbReference type="ExpressionAtlas" id="M8BVM4">
    <property type="expression patterns" value="baseline"/>
</dbReference>
<evidence type="ECO:0000256" key="12">
    <source>
        <dbReference type="ARBA" id="ARBA00023303"/>
    </source>
</evidence>
<keyword evidence="6" id="KW-1133">Transmembrane helix</keyword>
<evidence type="ECO:0000256" key="8">
    <source>
        <dbReference type="ARBA" id="ARBA00023136"/>
    </source>
</evidence>
<dbReference type="FunFam" id="1.10.287.70:FF:000037">
    <property type="entry name" value="Glutamate receptor"/>
    <property type="match status" value="1"/>
</dbReference>
<evidence type="ECO:0000259" key="14">
    <source>
        <dbReference type="SMART" id="SM00079"/>
    </source>
</evidence>
<dbReference type="GO" id="GO:0015276">
    <property type="term" value="F:ligand-gated monoatomic ion channel activity"/>
    <property type="evidence" value="ECO:0007669"/>
    <property type="project" value="InterPro"/>
</dbReference>
<keyword evidence="9 13" id="KW-0675">Receptor</keyword>
<evidence type="ECO:0000256" key="13">
    <source>
        <dbReference type="PIRNR" id="PIRNR037090"/>
    </source>
</evidence>
<evidence type="ECO:0000256" key="10">
    <source>
        <dbReference type="ARBA" id="ARBA00023180"/>
    </source>
</evidence>
<evidence type="ECO:0000256" key="1">
    <source>
        <dbReference type="ARBA" id="ARBA00004141"/>
    </source>
</evidence>
<dbReference type="Gene3D" id="1.10.287.70">
    <property type="match status" value="1"/>
</dbReference>
<keyword evidence="12 13" id="KW-0407">Ion channel</keyword>
<dbReference type="SMART" id="SM00079">
    <property type="entry name" value="PBPe"/>
    <property type="match status" value="1"/>
</dbReference>
<dbReference type="GO" id="GO:0016020">
    <property type="term" value="C:membrane"/>
    <property type="evidence" value="ECO:0007669"/>
    <property type="project" value="UniProtKB-SubCell"/>
</dbReference>
<dbReference type="AlphaFoldDB" id="M8BVM4"/>
<dbReference type="Gene3D" id="3.40.50.2300">
    <property type="match status" value="2"/>
</dbReference>
<dbReference type="InterPro" id="IPR017103">
    <property type="entry name" value="Iontropic_Glu_rcpt_pln"/>
</dbReference>
<dbReference type="InterPro" id="IPR001320">
    <property type="entry name" value="Iontro_rcpt_C"/>
</dbReference>
<dbReference type="SUPFAM" id="SSF53822">
    <property type="entry name" value="Periplasmic binding protein-like I"/>
    <property type="match status" value="1"/>
</dbReference>
<accession>M8BVM4</accession>
<dbReference type="FunFam" id="3.40.190.10:FF:000039">
    <property type="entry name" value="Glutamate receptor"/>
    <property type="match status" value="1"/>
</dbReference>
<evidence type="ECO:0000256" key="11">
    <source>
        <dbReference type="ARBA" id="ARBA00023286"/>
    </source>
</evidence>
<keyword evidence="7 13" id="KW-0406">Ion transport</keyword>
<keyword evidence="8 13" id="KW-0472">Membrane</keyword>
<dbReference type="InterPro" id="IPR028082">
    <property type="entry name" value="Peripla_BP_I"/>
</dbReference>
<keyword evidence="4" id="KW-0812">Transmembrane</keyword>
<dbReference type="PIRSF" id="PIRSF037090">
    <property type="entry name" value="Iontro_Glu-like_rcpt_pln"/>
    <property type="match status" value="1"/>
</dbReference>
<protein>
    <recommendedName>
        <fullName evidence="13">Glutamate receptor</fullName>
    </recommendedName>
</protein>
<evidence type="ECO:0000256" key="9">
    <source>
        <dbReference type="ARBA" id="ARBA00023170"/>
    </source>
</evidence>
<dbReference type="Pfam" id="PF00060">
    <property type="entry name" value="Lig_chan"/>
    <property type="match status" value="1"/>
</dbReference>
<evidence type="ECO:0000256" key="4">
    <source>
        <dbReference type="ARBA" id="ARBA00022692"/>
    </source>
</evidence>
<organism evidence="15">
    <name type="scientific">Aegilops tauschii</name>
    <name type="common">Tausch's goatgrass</name>
    <name type="synonym">Aegilops squarrosa</name>
    <dbReference type="NCBI Taxonomy" id="37682"/>
    <lineage>
        <taxon>Eukaryota</taxon>
        <taxon>Viridiplantae</taxon>
        <taxon>Streptophyta</taxon>
        <taxon>Embryophyta</taxon>
        <taxon>Tracheophyta</taxon>
        <taxon>Spermatophyta</taxon>
        <taxon>Magnoliopsida</taxon>
        <taxon>Liliopsida</taxon>
        <taxon>Poales</taxon>
        <taxon>Poaceae</taxon>
        <taxon>BOP clade</taxon>
        <taxon>Pooideae</taxon>
        <taxon>Triticodae</taxon>
        <taxon>Triticeae</taxon>
        <taxon>Triticinae</taxon>
        <taxon>Aegilops</taxon>
    </lineage>
</organism>
<dbReference type="EnsemblPlants" id="EMT06987">
    <property type="protein sequence ID" value="EMT06987"/>
    <property type="gene ID" value="F775_14320"/>
</dbReference>
<dbReference type="PRINTS" id="PR01176">
    <property type="entry name" value="GABABRECEPTR"/>
</dbReference>
<dbReference type="Gene3D" id="3.40.190.10">
    <property type="entry name" value="Periplasmic binding protein-like II"/>
    <property type="match status" value="2"/>
</dbReference>
<evidence type="ECO:0000256" key="3">
    <source>
        <dbReference type="ARBA" id="ARBA00022448"/>
    </source>
</evidence>
<evidence type="ECO:0000256" key="7">
    <source>
        <dbReference type="ARBA" id="ARBA00023065"/>
    </source>
</evidence>
<dbReference type="FunFam" id="3.40.50.2300:FF:000081">
    <property type="entry name" value="Glutamate receptor"/>
    <property type="match status" value="1"/>
</dbReference>
<dbReference type="SUPFAM" id="SSF53850">
    <property type="entry name" value="Periplasmic binding protein-like II"/>
    <property type="match status" value="1"/>
</dbReference>
<sequence>MEISFLMLLVLSLLLFPNGICKGLAARPPVVNIGSILQFNSTTGGVAAVAIHAALEDINSDPTVLNGTTLKVQIKDTNCFDGFLGMVQALQFMETDVVALIGPQCSTISHIISYVANELRVPLMSFASDATLSSIQFPFFVRTGPNDLYQMAAVAEVVDYNHWKIVTAIYIDNVYGRNGIAALDDALALKRCKISYKVGFPSNAKRSELINLLVSVSYMESRVIILHTGAEPGLKLFSMVKQLNMMGNGYVWIATDWLSAYLDANSSAPAQTISGLQGVLTLRPHIPNSKMKSNLVSKWNKQSKKSNYSDLRVNTYGFYVYDSVWAVARALDAFFDDGGRISFSNDSMLHDETGGTLHLEAMSISDMGNKLLEKIRKVNFTGVSGQVQFDAGGNLIHPAYDIINIIGNGMRTIGFWSNYSGLLSTVSPEALYSKPPNISLADQHLYDVIWPGETAQRPRGWVFPSNAKQLKIGVPNRFSFKEFVTKDNSTGSMKGYCIDVFTQALALLPYPVSYKFVPFGNGTENPNYDKLVQMIESNPFTLQMWCVTGSYFLIVGVVVWVLEHRINDDFRGSVRQQIITIFWFSFSTLFFAHRENTMSSSGRGVLIIWLFVVLIIVSSYTASLTSILTVQQLDTSIKGIDDLKSSNDPIGFQVGSFAQDYMVKELNISRSRLRALSSPQEYAEALKLGPKEGGVMAIVDERPYVELFLSTYCKIAVAGTDFTSRGWGFSIVESSQRLIFRNGGRLTSSFYQAFPRDSPLQVDLSTAILSLSENGELQRIHDKWLKTGECATDNSEFVDSDQLRLESFLGLFLICGVACILALLIYFGIMLRKYLRHDQRKSLRRFISFVHGKDPPKNNERRSMSLLGSSTPATPMSSLTTLEIERPAREVRNGSVIEMES</sequence>
<name>M8BVM4_AEGTA</name>
<keyword evidence="5" id="KW-0732">Signal</keyword>